<dbReference type="PANTHER" id="PTHR19848:SF8">
    <property type="entry name" value="F-BOX AND WD REPEAT DOMAIN CONTAINING 7"/>
    <property type="match status" value="1"/>
</dbReference>
<dbReference type="PANTHER" id="PTHR19848">
    <property type="entry name" value="WD40 REPEAT PROTEIN"/>
    <property type="match status" value="1"/>
</dbReference>
<evidence type="ECO:0000256" key="1">
    <source>
        <dbReference type="ARBA" id="ARBA00022574"/>
    </source>
</evidence>
<dbReference type="InterPro" id="IPR001680">
    <property type="entry name" value="WD40_rpt"/>
</dbReference>
<dbReference type="Pfam" id="PF00400">
    <property type="entry name" value="WD40"/>
    <property type="match status" value="2"/>
</dbReference>
<dbReference type="OrthoDB" id="2671416at2759"/>
<dbReference type="STRING" id="930992.A0A0D0AP68"/>
<evidence type="ECO:0000256" key="3">
    <source>
        <dbReference type="PROSITE-ProRule" id="PRU00221"/>
    </source>
</evidence>
<reference evidence="5" key="2">
    <citation type="submission" date="2015-01" db="EMBL/GenBank/DDBJ databases">
        <title>Evolutionary Origins and Diversification of the Mycorrhizal Mutualists.</title>
        <authorList>
            <consortium name="DOE Joint Genome Institute"/>
            <consortium name="Mycorrhizal Genomics Consortium"/>
            <person name="Kohler A."/>
            <person name="Kuo A."/>
            <person name="Nagy L.G."/>
            <person name="Floudas D."/>
            <person name="Copeland A."/>
            <person name="Barry K.W."/>
            <person name="Cichocki N."/>
            <person name="Veneault-Fourrey C."/>
            <person name="LaButti K."/>
            <person name="Lindquist E.A."/>
            <person name="Lipzen A."/>
            <person name="Lundell T."/>
            <person name="Morin E."/>
            <person name="Murat C."/>
            <person name="Riley R."/>
            <person name="Ohm R."/>
            <person name="Sun H."/>
            <person name="Tunlid A."/>
            <person name="Henrissat B."/>
            <person name="Grigoriev I.V."/>
            <person name="Hibbett D.S."/>
            <person name="Martin F."/>
        </authorList>
    </citation>
    <scope>NUCLEOTIDE SEQUENCE [LARGE SCALE GENOMIC DNA]</scope>
    <source>
        <strain evidence="5">UH-Slu-Lm8-n1</strain>
    </source>
</reference>
<dbReference type="InterPro" id="IPR015943">
    <property type="entry name" value="WD40/YVTN_repeat-like_dom_sf"/>
</dbReference>
<accession>A0A0D0AP68</accession>
<dbReference type="AlphaFoldDB" id="A0A0D0AP68"/>
<dbReference type="Gene3D" id="2.130.10.10">
    <property type="entry name" value="YVTN repeat-like/Quinoprotein amine dehydrogenase"/>
    <property type="match status" value="1"/>
</dbReference>
<evidence type="ECO:0000313" key="5">
    <source>
        <dbReference type="Proteomes" id="UP000054485"/>
    </source>
</evidence>
<keyword evidence="5" id="KW-1185">Reference proteome</keyword>
<dbReference type="Proteomes" id="UP000054485">
    <property type="component" value="Unassembled WGS sequence"/>
</dbReference>
<evidence type="ECO:0000256" key="2">
    <source>
        <dbReference type="ARBA" id="ARBA00022737"/>
    </source>
</evidence>
<evidence type="ECO:0000313" key="4">
    <source>
        <dbReference type="EMBL" id="KIK39809.1"/>
    </source>
</evidence>
<dbReference type="InterPro" id="IPR019775">
    <property type="entry name" value="WD40_repeat_CS"/>
</dbReference>
<keyword evidence="2" id="KW-0677">Repeat</keyword>
<dbReference type="SUPFAM" id="SSF50998">
    <property type="entry name" value="Quinoprotein alcohol dehydrogenase-like"/>
    <property type="match status" value="1"/>
</dbReference>
<organism evidence="4 5">
    <name type="scientific">Suillus luteus UH-Slu-Lm8-n1</name>
    <dbReference type="NCBI Taxonomy" id="930992"/>
    <lineage>
        <taxon>Eukaryota</taxon>
        <taxon>Fungi</taxon>
        <taxon>Dikarya</taxon>
        <taxon>Basidiomycota</taxon>
        <taxon>Agaricomycotina</taxon>
        <taxon>Agaricomycetes</taxon>
        <taxon>Agaricomycetidae</taxon>
        <taxon>Boletales</taxon>
        <taxon>Suillineae</taxon>
        <taxon>Suillaceae</taxon>
        <taxon>Suillus</taxon>
    </lineage>
</organism>
<dbReference type="PROSITE" id="PS50082">
    <property type="entry name" value="WD_REPEATS_2"/>
    <property type="match status" value="1"/>
</dbReference>
<name>A0A0D0AP68_9AGAM</name>
<dbReference type="EMBL" id="KN835327">
    <property type="protein sequence ID" value="KIK39809.1"/>
    <property type="molecule type" value="Genomic_DNA"/>
</dbReference>
<dbReference type="InParanoid" id="A0A0D0AP68"/>
<protein>
    <submittedName>
        <fullName evidence="4">Uncharacterized protein</fullName>
    </submittedName>
</protein>
<gene>
    <name evidence="4" type="ORF">CY34DRAFT_27861</name>
</gene>
<feature type="non-terminal residue" evidence="4">
    <location>
        <position position="1"/>
    </location>
</feature>
<feature type="repeat" description="WD" evidence="3">
    <location>
        <begin position="1"/>
        <end position="35"/>
    </location>
</feature>
<proteinExistence type="predicted"/>
<dbReference type="SMART" id="SM00320">
    <property type="entry name" value="WD40"/>
    <property type="match status" value="2"/>
</dbReference>
<dbReference type="HOGENOM" id="CLU_000288_57_30_1"/>
<reference evidence="4 5" key="1">
    <citation type="submission" date="2014-04" db="EMBL/GenBank/DDBJ databases">
        <authorList>
            <consortium name="DOE Joint Genome Institute"/>
            <person name="Kuo A."/>
            <person name="Ruytinx J."/>
            <person name="Rineau F."/>
            <person name="Colpaert J."/>
            <person name="Kohler A."/>
            <person name="Nagy L.G."/>
            <person name="Floudas D."/>
            <person name="Copeland A."/>
            <person name="Barry K.W."/>
            <person name="Cichocki N."/>
            <person name="Veneault-Fourrey C."/>
            <person name="LaButti K."/>
            <person name="Lindquist E.A."/>
            <person name="Lipzen A."/>
            <person name="Lundell T."/>
            <person name="Morin E."/>
            <person name="Murat C."/>
            <person name="Sun H."/>
            <person name="Tunlid A."/>
            <person name="Henrissat B."/>
            <person name="Grigoriev I.V."/>
            <person name="Hibbett D.S."/>
            <person name="Martin F."/>
            <person name="Nordberg H.P."/>
            <person name="Cantor M.N."/>
            <person name="Hua S.X."/>
        </authorList>
    </citation>
    <scope>NUCLEOTIDE SEQUENCE [LARGE SCALE GENOMIC DNA]</scope>
    <source>
        <strain evidence="4 5">UH-Slu-Lm8-n1</strain>
    </source>
</reference>
<keyword evidence="1 3" id="KW-0853">WD repeat</keyword>
<sequence>VESIALSLNGKKVVSGSDDGALRLWDIDTSKVIEKWTGHTKKFVIPVCWSRYGWRVVSESEDGTARQWDV</sequence>
<dbReference type="PROSITE" id="PS50294">
    <property type="entry name" value="WD_REPEATS_REGION"/>
    <property type="match status" value="1"/>
</dbReference>
<dbReference type="PROSITE" id="PS00678">
    <property type="entry name" value="WD_REPEATS_1"/>
    <property type="match status" value="1"/>
</dbReference>
<dbReference type="InterPro" id="IPR011047">
    <property type="entry name" value="Quinoprotein_ADH-like_sf"/>
</dbReference>
<feature type="non-terminal residue" evidence="4">
    <location>
        <position position="70"/>
    </location>
</feature>